<organism evidence="2 3">
    <name type="scientific">Postia placenta MAD-698-R-SB12</name>
    <dbReference type="NCBI Taxonomy" id="670580"/>
    <lineage>
        <taxon>Eukaryota</taxon>
        <taxon>Fungi</taxon>
        <taxon>Dikarya</taxon>
        <taxon>Basidiomycota</taxon>
        <taxon>Agaricomycotina</taxon>
        <taxon>Agaricomycetes</taxon>
        <taxon>Polyporales</taxon>
        <taxon>Adustoporiaceae</taxon>
        <taxon>Rhodonia</taxon>
    </lineage>
</organism>
<dbReference type="InterPro" id="IPR013216">
    <property type="entry name" value="Methyltransf_11"/>
</dbReference>
<dbReference type="RefSeq" id="XP_024342662.1">
    <property type="nucleotide sequence ID" value="XM_024484015.1"/>
</dbReference>
<dbReference type="Gene3D" id="3.40.50.150">
    <property type="entry name" value="Vaccinia Virus protein VP39"/>
    <property type="match status" value="1"/>
</dbReference>
<evidence type="ECO:0000259" key="1">
    <source>
        <dbReference type="Pfam" id="PF08241"/>
    </source>
</evidence>
<dbReference type="GO" id="GO:0008757">
    <property type="term" value="F:S-adenosylmethionine-dependent methyltransferase activity"/>
    <property type="evidence" value="ECO:0007669"/>
    <property type="project" value="InterPro"/>
</dbReference>
<dbReference type="AlphaFoldDB" id="A0A1X6NB42"/>
<keyword evidence="3" id="KW-1185">Reference proteome</keyword>
<protein>
    <recommendedName>
        <fullName evidence="1">Methyltransferase type 11 domain-containing protein</fullName>
    </recommendedName>
</protein>
<dbReference type="EMBL" id="KZ110592">
    <property type="protein sequence ID" value="OSX65868.1"/>
    <property type="molecule type" value="Genomic_DNA"/>
</dbReference>
<reference evidence="2 3" key="1">
    <citation type="submission" date="2017-04" db="EMBL/GenBank/DDBJ databases">
        <title>Genome Sequence of the Model Brown-Rot Fungus Postia placenta SB12.</title>
        <authorList>
            <consortium name="DOE Joint Genome Institute"/>
            <person name="Gaskell J."/>
            <person name="Kersten P."/>
            <person name="Larrondo L.F."/>
            <person name="Canessa P."/>
            <person name="Martinez D."/>
            <person name="Hibbett D."/>
            <person name="Schmoll M."/>
            <person name="Kubicek C.P."/>
            <person name="Martinez A.T."/>
            <person name="Yadav J."/>
            <person name="Master E."/>
            <person name="Magnuson J.K."/>
            <person name="James T."/>
            <person name="Yaver D."/>
            <person name="Berka R."/>
            <person name="Labutti K."/>
            <person name="Lipzen A."/>
            <person name="Aerts A."/>
            <person name="Barry K."/>
            <person name="Henrissat B."/>
            <person name="Blanchette R."/>
            <person name="Grigoriev I."/>
            <person name="Cullen D."/>
        </authorList>
    </citation>
    <scope>NUCLEOTIDE SEQUENCE [LARGE SCALE GENOMIC DNA]</scope>
    <source>
        <strain evidence="2 3">MAD-698-R-SB12</strain>
    </source>
</reference>
<dbReference type="GeneID" id="36328964"/>
<dbReference type="Proteomes" id="UP000194127">
    <property type="component" value="Unassembled WGS sequence"/>
</dbReference>
<evidence type="ECO:0000313" key="3">
    <source>
        <dbReference type="Proteomes" id="UP000194127"/>
    </source>
</evidence>
<accession>A0A1X6NB42</accession>
<gene>
    <name evidence="2" type="ORF">POSPLADRAFT_1131002</name>
</gene>
<evidence type="ECO:0000313" key="2">
    <source>
        <dbReference type="EMBL" id="OSX65868.1"/>
    </source>
</evidence>
<feature type="non-terminal residue" evidence="2">
    <location>
        <position position="1"/>
    </location>
</feature>
<proteinExistence type="predicted"/>
<sequence length="68" mass="7517">HLQFLVGNILTLDFSDNMFHLTHVQHVLRHVADSIRTLNETHCVIKPGGVVAHDAHIINKTLCPEAAG</sequence>
<dbReference type="Pfam" id="PF08241">
    <property type="entry name" value="Methyltransf_11"/>
    <property type="match status" value="1"/>
</dbReference>
<name>A0A1X6NB42_9APHY</name>
<feature type="domain" description="Methyltransferase type 11" evidence="1">
    <location>
        <begin position="2"/>
        <end position="52"/>
    </location>
</feature>
<dbReference type="SUPFAM" id="SSF53335">
    <property type="entry name" value="S-adenosyl-L-methionine-dependent methyltransferases"/>
    <property type="match status" value="1"/>
</dbReference>
<dbReference type="InterPro" id="IPR029063">
    <property type="entry name" value="SAM-dependent_MTases_sf"/>
</dbReference>